<dbReference type="Proteomes" id="UP000724874">
    <property type="component" value="Unassembled WGS sequence"/>
</dbReference>
<protein>
    <submittedName>
        <fullName evidence="2">Uncharacterized protein</fullName>
    </submittedName>
</protein>
<feature type="compositionally biased region" description="Low complexity" evidence="1">
    <location>
        <begin position="135"/>
        <end position="145"/>
    </location>
</feature>
<evidence type="ECO:0000256" key="1">
    <source>
        <dbReference type="SAM" id="MobiDB-lite"/>
    </source>
</evidence>
<comment type="caution">
    <text evidence="2">The sequence shown here is derived from an EMBL/GenBank/DDBJ whole genome shotgun (WGS) entry which is preliminary data.</text>
</comment>
<evidence type="ECO:0000313" key="2">
    <source>
        <dbReference type="EMBL" id="KAF8884879.1"/>
    </source>
</evidence>
<organism evidence="2 3">
    <name type="scientific">Gymnopilus junonius</name>
    <name type="common">Spectacular rustgill mushroom</name>
    <name type="synonym">Gymnopilus spectabilis subsp. junonius</name>
    <dbReference type="NCBI Taxonomy" id="109634"/>
    <lineage>
        <taxon>Eukaryota</taxon>
        <taxon>Fungi</taxon>
        <taxon>Dikarya</taxon>
        <taxon>Basidiomycota</taxon>
        <taxon>Agaricomycotina</taxon>
        <taxon>Agaricomycetes</taxon>
        <taxon>Agaricomycetidae</taxon>
        <taxon>Agaricales</taxon>
        <taxon>Agaricineae</taxon>
        <taxon>Hymenogastraceae</taxon>
        <taxon>Gymnopilus</taxon>
    </lineage>
</organism>
<evidence type="ECO:0000313" key="3">
    <source>
        <dbReference type="Proteomes" id="UP000724874"/>
    </source>
</evidence>
<keyword evidence="3" id="KW-1185">Reference proteome</keyword>
<name>A0A9P5TK62_GYMJU</name>
<dbReference type="EMBL" id="JADNYJ010000105">
    <property type="protein sequence ID" value="KAF8884879.1"/>
    <property type="molecule type" value="Genomic_DNA"/>
</dbReference>
<proteinExistence type="predicted"/>
<gene>
    <name evidence="2" type="ORF">CPB84DRAFT_1788743</name>
</gene>
<reference evidence="2" key="1">
    <citation type="submission" date="2020-11" db="EMBL/GenBank/DDBJ databases">
        <authorList>
            <consortium name="DOE Joint Genome Institute"/>
            <person name="Ahrendt S."/>
            <person name="Riley R."/>
            <person name="Andreopoulos W."/>
            <person name="LaButti K."/>
            <person name="Pangilinan J."/>
            <person name="Ruiz-duenas F.J."/>
            <person name="Barrasa J.M."/>
            <person name="Sanchez-Garcia M."/>
            <person name="Camarero S."/>
            <person name="Miyauchi S."/>
            <person name="Serrano A."/>
            <person name="Linde D."/>
            <person name="Babiker R."/>
            <person name="Drula E."/>
            <person name="Ayuso-Fernandez I."/>
            <person name="Pacheco R."/>
            <person name="Padilla G."/>
            <person name="Ferreira P."/>
            <person name="Barriuso J."/>
            <person name="Kellner H."/>
            <person name="Castanera R."/>
            <person name="Alfaro M."/>
            <person name="Ramirez L."/>
            <person name="Pisabarro A.G."/>
            <person name="Kuo A."/>
            <person name="Tritt A."/>
            <person name="Lipzen A."/>
            <person name="He G."/>
            <person name="Yan M."/>
            <person name="Ng V."/>
            <person name="Cullen D."/>
            <person name="Martin F."/>
            <person name="Rosso M.-N."/>
            <person name="Henrissat B."/>
            <person name="Hibbett D."/>
            <person name="Martinez A.T."/>
            <person name="Grigoriev I.V."/>
        </authorList>
    </citation>
    <scope>NUCLEOTIDE SEQUENCE</scope>
    <source>
        <strain evidence="2">AH 44721</strain>
    </source>
</reference>
<sequence length="226" mass="25107">MDLFKNIKELRENIARRRRVAALLSQLLKNLEDAVAHETDRKLREQWEVQIKLFRTSYAETEKDITSIASLGLNDIDQKLEDLQYELNEKRAIFLNLSAKQKAVKQGFVHLEGYIRMMGSISSIETLDKGNVRGLLDSLPPDDGLQPPPLRERGRLPPGAESLSGFQFPRPTAANQPTASTSSGISSVYHHRTETFGPIDLSAQSQGGQSTSGEDNGAEGQATQYI</sequence>
<accession>A0A9P5TK62</accession>
<dbReference type="AlphaFoldDB" id="A0A9P5TK62"/>
<feature type="compositionally biased region" description="Low complexity" evidence="1">
    <location>
        <begin position="204"/>
        <end position="213"/>
    </location>
</feature>
<feature type="compositionally biased region" description="Polar residues" evidence="1">
    <location>
        <begin position="173"/>
        <end position="186"/>
    </location>
</feature>
<feature type="region of interest" description="Disordered" evidence="1">
    <location>
        <begin position="135"/>
        <end position="226"/>
    </location>
</feature>